<comment type="caution">
    <text evidence="3">The sequence shown here is derived from an EMBL/GenBank/DDBJ whole genome shotgun (WGS) entry which is preliminary data.</text>
</comment>
<dbReference type="Gene3D" id="2.60.40.10">
    <property type="entry name" value="Immunoglobulins"/>
    <property type="match status" value="1"/>
</dbReference>
<dbReference type="RefSeq" id="WP_344998753.1">
    <property type="nucleotide sequence ID" value="NZ_BAAAXV010000009.1"/>
</dbReference>
<feature type="compositionally biased region" description="Polar residues" evidence="1">
    <location>
        <begin position="437"/>
        <end position="489"/>
    </location>
</feature>
<feature type="signal peptide" evidence="2">
    <location>
        <begin position="1"/>
        <end position="28"/>
    </location>
</feature>
<dbReference type="EMBL" id="JBHMBW010000051">
    <property type="protein sequence ID" value="MFB9628905.1"/>
    <property type="molecule type" value="Genomic_DNA"/>
</dbReference>
<feature type="region of interest" description="Disordered" evidence="1">
    <location>
        <begin position="226"/>
        <end position="325"/>
    </location>
</feature>
<evidence type="ECO:0008006" key="5">
    <source>
        <dbReference type="Google" id="ProtNLM"/>
    </source>
</evidence>
<feature type="compositionally biased region" description="Low complexity" evidence="1">
    <location>
        <begin position="375"/>
        <end position="384"/>
    </location>
</feature>
<feature type="region of interest" description="Disordered" evidence="1">
    <location>
        <begin position="375"/>
        <end position="519"/>
    </location>
</feature>
<keyword evidence="4" id="KW-1185">Reference proteome</keyword>
<feature type="compositionally biased region" description="Low complexity" evidence="1">
    <location>
        <begin position="414"/>
        <end position="430"/>
    </location>
</feature>
<evidence type="ECO:0000313" key="3">
    <source>
        <dbReference type="EMBL" id="MFB9628905.1"/>
    </source>
</evidence>
<evidence type="ECO:0000256" key="1">
    <source>
        <dbReference type="SAM" id="MobiDB-lite"/>
    </source>
</evidence>
<protein>
    <recommendedName>
        <fullName evidence="5">Fibronectin type-III domain-containing protein</fullName>
    </recommendedName>
</protein>
<feature type="compositionally biased region" description="Basic and acidic residues" evidence="1">
    <location>
        <begin position="231"/>
        <end position="245"/>
    </location>
</feature>
<evidence type="ECO:0000256" key="2">
    <source>
        <dbReference type="SAM" id="SignalP"/>
    </source>
</evidence>
<feature type="compositionally biased region" description="Polar residues" evidence="1">
    <location>
        <begin position="297"/>
        <end position="311"/>
    </location>
</feature>
<feature type="chain" id="PRO_5046594261" description="Fibronectin type-III domain-containing protein" evidence="2">
    <location>
        <begin position="29"/>
        <end position="607"/>
    </location>
</feature>
<evidence type="ECO:0000313" key="4">
    <source>
        <dbReference type="Proteomes" id="UP001589532"/>
    </source>
</evidence>
<reference evidence="3 4" key="1">
    <citation type="submission" date="2024-09" db="EMBL/GenBank/DDBJ databases">
        <authorList>
            <person name="Sun Q."/>
            <person name="Mori K."/>
        </authorList>
    </citation>
    <scope>NUCLEOTIDE SEQUENCE [LARGE SCALE GENOMIC DNA]</scope>
    <source>
        <strain evidence="3 4">JCM 3143</strain>
    </source>
</reference>
<feature type="compositionally biased region" description="Basic and acidic residues" evidence="1">
    <location>
        <begin position="592"/>
        <end position="607"/>
    </location>
</feature>
<name>A0ABV5SB50_9ACTN</name>
<dbReference type="InterPro" id="IPR013783">
    <property type="entry name" value="Ig-like_fold"/>
</dbReference>
<keyword evidence="2" id="KW-0732">Signal</keyword>
<gene>
    <name evidence="3" type="ORF">ACFFSA_38020</name>
</gene>
<accession>A0ABV5SB50</accession>
<proteinExistence type="predicted"/>
<feature type="region of interest" description="Disordered" evidence="1">
    <location>
        <begin position="554"/>
        <end position="607"/>
    </location>
</feature>
<organism evidence="3 4">
    <name type="scientific">Nonomuraea helvata</name>
    <dbReference type="NCBI Taxonomy" id="37484"/>
    <lineage>
        <taxon>Bacteria</taxon>
        <taxon>Bacillati</taxon>
        <taxon>Actinomycetota</taxon>
        <taxon>Actinomycetes</taxon>
        <taxon>Streptosporangiales</taxon>
        <taxon>Streptosporangiaceae</taxon>
        <taxon>Nonomuraea</taxon>
    </lineage>
</organism>
<dbReference type="Proteomes" id="UP001589532">
    <property type="component" value="Unassembled WGS sequence"/>
</dbReference>
<sequence>MTVVGRVVAAGVIVAGSIALGGSAQASAATVRADGQITSPSDGQVISNSSVTVSARTGVMQLNVGLYVQGPSTPSQKVTGGGANQSISGTFDAGGAPNGTFTVTLKGEITGTAYATSTFKLQRPPEAPGNVNAARQGTSKVLVTWSKGAEPDLQSYEVSNSQSGIVGRLPVDSVCSGSSCRAALAVPTKAEGEKVGFTVKAFRGDGDGGSIGSGSSAAAYVAFPAASKPKKTADARTPKTKDTKNVDPLPTLPAKKQTLPTSRPTTHKRPAAKLPAIPDTDPKGNLPIPTADETGGLTPTDTKNGSQSAPAQSVDAKAQSGESPIGNIGQYGVYVAAGILLLLVGAHAGAWARRRALAAVAAGVPASGTTAAAAAMPSAGGTQAKPGSDSVPAAVTPPRRRPAVILAVAKTRVPAPDRSQAQQPSSAQRPDAADPARTSSPTLDQSPTSSPVLDQKRTSSPVLDQSPTSSPALDQKRTSSPVLDQTRTPSPVLDQRRKEVPAVLPLSAEGEEARGVAETRKEPVRIALPSSAVTDVRDSDASPVRPAVRIEDRWDDYLPPSPRSMEDSGFWERPQPGSADFWAADEDNKESDEERAYAGRRHTDDES</sequence>